<organism evidence="3 4">
    <name type="scientific">Verticillium nonalfalfae</name>
    <dbReference type="NCBI Taxonomy" id="1051616"/>
    <lineage>
        <taxon>Eukaryota</taxon>
        <taxon>Fungi</taxon>
        <taxon>Dikarya</taxon>
        <taxon>Ascomycota</taxon>
        <taxon>Pezizomycotina</taxon>
        <taxon>Sordariomycetes</taxon>
        <taxon>Hypocreomycetidae</taxon>
        <taxon>Glomerellales</taxon>
        <taxon>Plectosphaerellaceae</taxon>
        <taxon>Verticillium</taxon>
    </lineage>
</organism>
<accession>A0A3M9XXQ8</accession>
<gene>
    <name evidence="3" type="ORF">D7B24_003305</name>
</gene>
<dbReference type="AlphaFoldDB" id="A0A3M9XXQ8"/>
<evidence type="ECO:0000256" key="2">
    <source>
        <dbReference type="SAM" id="MobiDB-lite"/>
    </source>
</evidence>
<keyword evidence="4" id="KW-1185">Reference proteome</keyword>
<dbReference type="Proteomes" id="UP000267145">
    <property type="component" value="Unassembled WGS sequence"/>
</dbReference>
<evidence type="ECO:0000256" key="1">
    <source>
        <dbReference type="SAM" id="Coils"/>
    </source>
</evidence>
<feature type="region of interest" description="Disordered" evidence="2">
    <location>
        <begin position="213"/>
        <end position="242"/>
    </location>
</feature>
<feature type="coiled-coil region" evidence="1">
    <location>
        <begin position="6"/>
        <end position="33"/>
    </location>
</feature>
<reference evidence="3 4" key="1">
    <citation type="submission" date="2018-10" db="EMBL/GenBank/DDBJ databases">
        <title>Genome sequence of Verticillium nonalfalfae VnAa140.</title>
        <authorList>
            <person name="Stajich J.E."/>
            <person name="Kasson M.T."/>
        </authorList>
    </citation>
    <scope>NUCLEOTIDE SEQUENCE [LARGE SCALE GENOMIC DNA]</scope>
    <source>
        <strain evidence="3 4">VnAa140</strain>
    </source>
</reference>
<dbReference type="RefSeq" id="XP_028490720.1">
    <property type="nucleotide sequence ID" value="XM_028637497.1"/>
</dbReference>
<proteinExistence type="predicted"/>
<comment type="caution">
    <text evidence="3">The sequence shown here is derived from an EMBL/GenBank/DDBJ whole genome shotgun (WGS) entry which is preliminary data.</text>
</comment>
<protein>
    <submittedName>
        <fullName evidence="3">Uncharacterized protein</fullName>
    </submittedName>
</protein>
<feature type="coiled-coil region" evidence="1">
    <location>
        <begin position="89"/>
        <end position="137"/>
    </location>
</feature>
<name>A0A3M9XXQ8_9PEZI</name>
<dbReference type="EMBL" id="RBVV01000191">
    <property type="protein sequence ID" value="RNJ52562.1"/>
    <property type="molecule type" value="Genomic_DNA"/>
</dbReference>
<keyword evidence="1" id="KW-0175">Coiled coil</keyword>
<evidence type="ECO:0000313" key="3">
    <source>
        <dbReference type="EMBL" id="RNJ52562.1"/>
    </source>
</evidence>
<evidence type="ECO:0000313" key="4">
    <source>
        <dbReference type="Proteomes" id="UP000267145"/>
    </source>
</evidence>
<feature type="region of interest" description="Disordered" evidence="2">
    <location>
        <begin position="164"/>
        <end position="184"/>
    </location>
</feature>
<sequence length="370" mass="41450">MLRNADTEAEARLERAAAEVDRLRTRADAEIQAKRDDSEATWETISAVKRSEAAVIAESRVAAVDTKELAAEAWEKAVTMRERTAETMMATMRARLADAEGKVADARAKPHAAEDKVAAAENLLAQARIRFQESAAEAADLVQSSHAALAESFQQEMVRKQAAADAEAESVRESMVAAQTRRDRELDFREAQLEERSSSIDLEGRLSSIVAQVSQESRGGEDGEDGQVDAGQSAPQNPRPRFSQWDDILVPLSEILRHIPLTRANVSVRSVIFKVAPFLSYPRIADIMMREVDKVLPEPVSDRLMWMCWFHLAHWAEDNHRFMSTWQPHIITGTTCGHCRRPHQCLRFALVDEGGETRYQFRLASDEVQT</sequence>
<dbReference type="GeneID" id="39606994"/>